<dbReference type="InterPro" id="IPR051428">
    <property type="entry name" value="Sphingo_Act-Surfact_Prot"/>
</dbReference>
<evidence type="ECO:0000256" key="3">
    <source>
        <dbReference type="ARBA" id="ARBA00011748"/>
    </source>
</evidence>
<dbReference type="PROSITE" id="PS50015">
    <property type="entry name" value="SAP_B"/>
    <property type="match status" value="4"/>
</dbReference>
<dbReference type="Proteomes" id="UP001178461">
    <property type="component" value="Chromosome 5"/>
</dbReference>
<keyword evidence="7 19" id="KW-0732">Signal</keyword>
<evidence type="ECO:0000256" key="12">
    <source>
        <dbReference type="ARBA" id="ARBA00037150"/>
    </source>
</evidence>
<evidence type="ECO:0000256" key="8">
    <source>
        <dbReference type="ARBA" id="ARBA00022737"/>
    </source>
</evidence>
<dbReference type="InterPro" id="IPR003119">
    <property type="entry name" value="SAP_A"/>
</dbReference>
<protein>
    <recommendedName>
        <fullName evidence="16">Prosaposin</fullName>
    </recommendedName>
    <alternativeName>
        <fullName evidence="17">Pulmonary surfactant-associated protein B</fullName>
    </alternativeName>
    <alternativeName>
        <fullName evidence="18">Pulmonary surfactant-associated proteolipid SPL(Phe)</fullName>
    </alternativeName>
</protein>
<dbReference type="SMART" id="SM00162">
    <property type="entry name" value="SAPA"/>
    <property type="match status" value="2"/>
</dbReference>
<evidence type="ECO:0000256" key="11">
    <source>
        <dbReference type="ARBA" id="ARBA00023228"/>
    </source>
</evidence>
<dbReference type="FunFam" id="1.10.225.10:FF:000008">
    <property type="entry name" value="Pulmonary surfactant-associated protein B"/>
    <property type="match status" value="1"/>
</dbReference>
<dbReference type="GO" id="GO:0016020">
    <property type="term" value="C:membrane"/>
    <property type="evidence" value="ECO:0007669"/>
    <property type="project" value="GOC"/>
</dbReference>
<feature type="domain" description="Saposin B-type" evidence="20">
    <location>
        <begin position="66"/>
        <end position="149"/>
    </location>
</feature>
<comment type="subunit">
    <text evidence="3">Homodimer; disulfide-linked.</text>
</comment>
<gene>
    <name evidence="22" type="ORF">PODLI_1B015088</name>
</gene>
<keyword evidence="9" id="KW-1015">Disulfide bond</keyword>
<dbReference type="GO" id="GO:0005764">
    <property type="term" value="C:lysosome"/>
    <property type="evidence" value="ECO:0007669"/>
    <property type="project" value="InterPro"/>
</dbReference>
<dbReference type="InterPro" id="IPR008373">
    <property type="entry name" value="Saposin"/>
</dbReference>
<proteinExistence type="predicted"/>
<feature type="domain" description="Saposin B-type" evidence="20">
    <location>
        <begin position="201"/>
        <end position="281"/>
    </location>
</feature>
<evidence type="ECO:0000256" key="7">
    <source>
        <dbReference type="ARBA" id="ARBA00022729"/>
    </source>
</evidence>
<dbReference type="Pfam" id="PF03489">
    <property type="entry name" value="SapB_2"/>
    <property type="match status" value="2"/>
</dbReference>
<keyword evidence="6" id="KW-0305">Gaseous exchange</keyword>
<dbReference type="Pfam" id="PF02199">
    <property type="entry name" value="SapA"/>
    <property type="match status" value="2"/>
</dbReference>
<reference evidence="22" key="1">
    <citation type="submission" date="2022-12" db="EMBL/GenBank/DDBJ databases">
        <authorList>
            <person name="Alioto T."/>
            <person name="Alioto T."/>
            <person name="Gomez Garrido J."/>
        </authorList>
    </citation>
    <scope>NUCLEOTIDE SEQUENCE</scope>
</reference>
<evidence type="ECO:0000256" key="10">
    <source>
        <dbReference type="ARBA" id="ARBA00023180"/>
    </source>
</evidence>
<dbReference type="FunFam" id="1.10.225.10:FF:000002">
    <property type="entry name" value="prosaposin isoform X2"/>
    <property type="match status" value="1"/>
</dbReference>
<sequence length="531" mass="59607">MEGLWKGWVLLITLYLAAYQAAAGPLSWEKECAEGPETWCRDFPTALKCGTLDHCHGTLAINTPVKSLKCGMCKLVTVMMAKIMQDNSTDERISQFLEKGCQYLPFQDWSIQCKKMVDTGVIILVQLGKQVQDRPEIVCGAFRLCSHLVPLEGALKFQKPFSSNGMPDMTDFPEMLAPFIANVPLLLYPQDEPQTEFLEKEENPCRDCQQVIAEMKEGFKSSSFLVQSFASYAEQYCEHLGSDLVNECKKYAFEYSHVFVRLLTHLLQSKTVCGAFCDSEKPEPFHALLPAKPLDDLSTVSESVEKTSNAESPEFACGLCKKIVTIAEGMMEENVTEQEIVHQMVKVCYILPHEILDQCKDLVDSYGKAILYMLLDATKPEAVCMRIRLCPRDISLSFEREALEEGLKPTKPSESEVCHVCTLIVTYVDQELEKNQTQEQIGTMLSKGCQLLPEALVYPCDQLVVQYEPAAVRLLVQVMEPTFVCAKIGACPSSHLVGMEVCVRGPSYWCKNAETAAQCQATEYCKHHIWN</sequence>
<evidence type="ECO:0000313" key="22">
    <source>
        <dbReference type="EMBL" id="CAI5774577.1"/>
    </source>
</evidence>
<keyword evidence="11" id="KW-0458">Lysosome</keyword>
<evidence type="ECO:0000256" key="18">
    <source>
        <dbReference type="ARBA" id="ARBA00041785"/>
    </source>
</evidence>
<evidence type="ECO:0000256" key="5">
    <source>
        <dbReference type="ARBA" id="ARBA00022525"/>
    </source>
</evidence>
<feature type="domain" description="Saposin A-type" evidence="21">
    <location>
        <begin position="495"/>
        <end position="531"/>
    </location>
</feature>
<dbReference type="InterPro" id="IPR008139">
    <property type="entry name" value="SaposinB_dom"/>
</dbReference>
<dbReference type="Pfam" id="PF05184">
    <property type="entry name" value="SapB_1"/>
    <property type="match status" value="3"/>
</dbReference>
<dbReference type="PROSITE" id="PS51110">
    <property type="entry name" value="SAP_A"/>
    <property type="match status" value="2"/>
</dbReference>
<evidence type="ECO:0000256" key="4">
    <source>
        <dbReference type="ARBA" id="ARBA00022439"/>
    </source>
</evidence>
<evidence type="ECO:0000256" key="19">
    <source>
        <dbReference type="SAM" id="SignalP"/>
    </source>
</evidence>
<dbReference type="AlphaFoldDB" id="A0AA35P7J7"/>
<feature type="domain" description="Saposin B-type" evidence="20">
    <location>
        <begin position="414"/>
        <end position="495"/>
    </location>
</feature>
<evidence type="ECO:0000256" key="1">
    <source>
        <dbReference type="ARBA" id="ARBA00004364"/>
    </source>
</evidence>
<feature type="chain" id="PRO_5041287548" description="Prosaposin" evidence="19">
    <location>
        <begin position="24"/>
        <end position="531"/>
    </location>
</feature>
<evidence type="ECO:0000256" key="15">
    <source>
        <dbReference type="ARBA" id="ARBA00037606"/>
    </source>
</evidence>
<dbReference type="GO" id="GO:0005576">
    <property type="term" value="C:extracellular region"/>
    <property type="evidence" value="ECO:0007669"/>
    <property type="project" value="UniProtKB-SubCell"/>
</dbReference>
<dbReference type="SUPFAM" id="SSF47862">
    <property type="entry name" value="Saposin"/>
    <property type="match status" value="4"/>
</dbReference>
<evidence type="ECO:0000256" key="2">
    <source>
        <dbReference type="ARBA" id="ARBA00004371"/>
    </source>
</evidence>
<organism evidence="22 23">
    <name type="scientific">Podarcis lilfordi</name>
    <name type="common">Lilford's wall lizard</name>
    <dbReference type="NCBI Taxonomy" id="74358"/>
    <lineage>
        <taxon>Eukaryota</taxon>
        <taxon>Metazoa</taxon>
        <taxon>Chordata</taxon>
        <taxon>Craniata</taxon>
        <taxon>Vertebrata</taxon>
        <taxon>Euteleostomi</taxon>
        <taxon>Lepidosauria</taxon>
        <taxon>Squamata</taxon>
        <taxon>Bifurcata</taxon>
        <taxon>Unidentata</taxon>
        <taxon>Episquamata</taxon>
        <taxon>Laterata</taxon>
        <taxon>Lacertibaenia</taxon>
        <taxon>Lacertidae</taxon>
        <taxon>Podarcis</taxon>
    </lineage>
</organism>
<feature type="domain" description="Saposin B-type" evidence="20">
    <location>
        <begin position="313"/>
        <end position="394"/>
    </location>
</feature>
<name>A0AA35P7J7_9SAUR</name>
<evidence type="ECO:0000256" key="17">
    <source>
        <dbReference type="ARBA" id="ARBA00041094"/>
    </source>
</evidence>
<keyword evidence="4" id="KW-0767">Surface film</keyword>
<dbReference type="InterPro" id="IPR011001">
    <property type="entry name" value="Saposin-like"/>
</dbReference>
<evidence type="ECO:0000259" key="20">
    <source>
        <dbReference type="PROSITE" id="PS50015"/>
    </source>
</evidence>
<feature type="signal peptide" evidence="19">
    <location>
        <begin position="1"/>
        <end position="23"/>
    </location>
</feature>
<feature type="domain" description="Saposin A-type" evidence="21">
    <location>
        <begin position="25"/>
        <end position="65"/>
    </location>
</feature>
<evidence type="ECO:0000313" key="23">
    <source>
        <dbReference type="Proteomes" id="UP001178461"/>
    </source>
</evidence>
<evidence type="ECO:0000256" key="16">
    <source>
        <dbReference type="ARBA" id="ARBA00040265"/>
    </source>
</evidence>
<dbReference type="PANTHER" id="PTHR11480:SF36">
    <property type="entry name" value="PROSAPOSIN"/>
    <property type="match status" value="1"/>
</dbReference>
<evidence type="ECO:0000256" key="13">
    <source>
        <dbReference type="ARBA" id="ARBA00037221"/>
    </source>
</evidence>
<dbReference type="PRINTS" id="PR01797">
    <property type="entry name" value="SAPOSIN"/>
</dbReference>
<keyword evidence="10" id="KW-0325">Glycoprotein</keyword>
<comment type="function">
    <text evidence="15">Saposin-B stimulates the hydrolysis of galacto-cerebroside sulfate by arylsulfatase A (EC 3.1.6.8), GM1 gangliosides by beta-galactosidase (EC 3.2.1.23) and globotriaosylceramide by alpha-galactosidase A (EC 3.2.1.22). Saposin-B forms a solubilizing complex with the substrates of the sphingolipid hydrolases.</text>
</comment>
<comment type="function">
    <text evidence="14">Saposin-D is a specific sphingomyelin phosphodiesterase activator (EC 3.1.4.12).</text>
</comment>
<evidence type="ECO:0000256" key="9">
    <source>
        <dbReference type="ARBA" id="ARBA00023157"/>
    </source>
</evidence>
<dbReference type="SMART" id="SM00741">
    <property type="entry name" value="SapB"/>
    <property type="match status" value="4"/>
</dbReference>
<evidence type="ECO:0000256" key="14">
    <source>
        <dbReference type="ARBA" id="ARBA00037231"/>
    </source>
</evidence>
<accession>A0AA35P7J7</accession>
<dbReference type="InterPro" id="IPR007856">
    <property type="entry name" value="SapB_1"/>
</dbReference>
<dbReference type="EMBL" id="OX395130">
    <property type="protein sequence ID" value="CAI5774577.1"/>
    <property type="molecule type" value="Genomic_DNA"/>
</dbReference>
<comment type="subcellular location">
    <subcellularLocation>
        <location evidence="2">Lysosome</location>
    </subcellularLocation>
    <subcellularLocation>
        <location evidence="1">Secreted</location>
        <location evidence="1">Extracellular space</location>
        <location evidence="1">Surface film</location>
    </subcellularLocation>
</comment>
<evidence type="ECO:0000259" key="21">
    <source>
        <dbReference type="PROSITE" id="PS51110"/>
    </source>
</evidence>
<dbReference type="InterPro" id="IPR008138">
    <property type="entry name" value="SapB_2"/>
</dbReference>
<keyword evidence="23" id="KW-1185">Reference proteome</keyword>
<dbReference type="GO" id="GO:0006665">
    <property type="term" value="P:sphingolipid metabolic process"/>
    <property type="evidence" value="ECO:0007669"/>
    <property type="project" value="InterPro"/>
</dbReference>
<dbReference type="GO" id="GO:0007585">
    <property type="term" value="P:respiratory gaseous exchange by respiratory system"/>
    <property type="evidence" value="ECO:0007669"/>
    <property type="project" value="UniProtKB-KW"/>
</dbReference>
<dbReference type="GO" id="GO:0019216">
    <property type="term" value="P:regulation of lipid metabolic process"/>
    <property type="evidence" value="ECO:0007669"/>
    <property type="project" value="TreeGrafter"/>
</dbReference>
<comment type="function">
    <text evidence="12">Saposin-A and saposin-C stimulate the hydrolysis of glucosylceramide by beta-glucosylceramidase (EC 3.2.1.45) and galactosylceramide by beta-galactosylceramidase (EC 3.2.1.46). Saposin-C apparently acts by combining with the enzyme and acidic lipid to form an activated complex, rather than by solubilizing the substrate.</text>
</comment>
<keyword evidence="8" id="KW-0677">Repeat</keyword>
<dbReference type="PANTHER" id="PTHR11480">
    <property type="entry name" value="SAPOSIN-RELATED"/>
    <property type="match status" value="1"/>
</dbReference>
<dbReference type="Gene3D" id="1.10.225.10">
    <property type="entry name" value="Saposin-like"/>
    <property type="match status" value="4"/>
</dbReference>
<evidence type="ECO:0000256" key="6">
    <source>
        <dbReference type="ARBA" id="ARBA00022713"/>
    </source>
</evidence>
<comment type="function">
    <text evidence="13">Pulmonary surfactant-associated proteins promote alveolar stability by lowering the surface tension at the air-liquid interface in the peripheral air spaces. SP-B increases the collapse pressure of palmitic acid to nearly 70 millinewtons per meter.</text>
</comment>
<dbReference type="GO" id="GO:0007193">
    <property type="term" value="P:adenylate cyclase-inhibiting G protein-coupled receptor signaling pathway"/>
    <property type="evidence" value="ECO:0007669"/>
    <property type="project" value="TreeGrafter"/>
</dbReference>
<keyword evidence="5" id="KW-0964">Secreted</keyword>